<keyword evidence="1" id="KW-1133">Transmembrane helix</keyword>
<reference evidence="2 3" key="1">
    <citation type="journal article" date="2023" name="BMC Biotechnol.">
        <title>Vitis rotundifolia cv Carlos genome sequencing.</title>
        <authorList>
            <person name="Huff M."/>
            <person name="Hulse-Kemp A."/>
            <person name="Scheffler B."/>
            <person name="Youngblood R."/>
            <person name="Simpson S."/>
            <person name="Babiker E."/>
            <person name="Staton M."/>
        </authorList>
    </citation>
    <scope>NUCLEOTIDE SEQUENCE [LARGE SCALE GENOMIC DNA]</scope>
    <source>
        <tissue evidence="2">Leaf</tissue>
    </source>
</reference>
<comment type="caution">
    <text evidence="2">The sequence shown here is derived from an EMBL/GenBank/DDBJ whole genome shotgun (WGS) entry which is preliminary data.</text>
</comment>
<dbReference type="EMBL" id="JARBHA010000001">
    <property type="protein sequence ID" value="KAJ9709061.1"/>
    <property type="molecule type" value="Genomic_DNA"/>
</dbReference>
<sequence length="98" mass="10055">MSMIIGSLRQVIESHRHSPIESIGNMASWNKAATLIACFAILVVVAAAAAKEDMPGMKMGPSPAPSPSDAGRTITSSSALLTGLLAFIVSFLAVRGSA</sequence>
<evidence type="ECO:0000313" key="2">
    <source>
        <dbReference type="EMBL" id="KAJ9709061.1"/>
    </source>
</evidence>
<keyword evidence="3" id="KW-1185">Reference proteome</keyword>
<feature type="transmembrane region" description="Helical" evidence="1">
    <location>
        <begin position="32"/>
        <end position="50"/>
    </location>
</feature>
<name>A0AA39E4C6_VITRO</name>
<evidence type="ECO:0000256" key="1">
    <source>
        <dbReference type="SAM" id="Phobius"/>
    </source>
</evidence>
<protein>
    <submittedName>
        <fullName evidence="2">Uncharacterized protein</fullName>
    </submittedName>
</protein>
<accession>A0AA39E4C6</accession>
<feature type="transmembrane region" description="Helical" evidence="1">
    <location>
        <begin position="70"/>
        <end position="94"/>
    </location>
</feature>
<keyword evidence="1" id="KW-0472">Membrane</keyword>
<keyword evidence="1" id="KW-0812">Transmembrane</keyword>
<evidence type="ECO:0000313" key="3">
    <source>
        <dbReference type="Proteomes" id="UP001168098"/>
    </source>
</evidence>
<dbReference type="AlphaFoldDB" id="A0AA39E4C6"/>
<gene>
    <name evidence="2" type="ORF">PVL29_000842</name>
</gene>
<organism evidence="2 3">
    <name type="scientific">Vitis rotundifolia</name>
    <name type="common">Muscadine grape</name>
    <dbReference type="NCBI Taxonomy" id="103349"/>
    <lineage>
        <taxon>Eukaryota</taxon>
        <taxon>Viridiplantae</taxon>
        <taxon>Streptophyta</taxon>
        <taxon>Embryophyta</taxon>
        <taxon>Tracheophyta</taxon>
        <taxon>Spermatophyta</taxon>
        <taxon>Magnoliopsida</taxon>
        <taxon>eudicotyledons</taxon>
        <taxon>Gunneridae</taxon>
        <taxon>Pentapetalae</taxon>
        <taxon>rosids</taxon>
        <taxon>Vitales</taxon>
        <taxon>Vitaceae</taxon>
        <taxon>Viteae</taxon>
        <taxon>Vitis</taxon>
    </lineage>
</organism>
<proteinExistence type="predicted"/>
<dbReference type="Proteomes" id="UP001168098">
    <property type="component" value="Unassembled WGS sequence"/>
</dbReference>